<evidence type="ECO:0000313" key="1">
    <source>
        <dbReference type="EMBL" id="KAJ0009992.1"/>
    </source>
</evidence>
<proteinExistence type="predicted"/>
<dbReference type="EMBL" id="CM047749">
    <property type="protein sequence ID" value="KAJ0009992.1"/>
    <property type="molecule type" value="Genomic_DNA"/>
</dbReference>
<name>A0ACC0X2X8_9ROSI</name>
<keyword evidence="2" id="KW-1185">Reference proteome</keyword>
<sequence>MAIQAQLYSENNNVGYGFGFALCGSSQDWMMENGNGNGCCGVGNGGFNQFCFETQQKQLQQQQHFYQLQNQQHQRNNITTSQSLCFDTNSANFLKNSSNSNTNTYHHHQSMPFSQTMALQVEKQRQEIDHYIRSQNERLRMVLQEQRKQQLGMLLKKLEVKASTLLRQKDEEIAKATNRAMELEILLKKLETESQAWQRIAQENELMVYSLNNTIEQLREKGSCCFNNGVEDAESCCDLPEREKEEETERNRAGNCIDCGENKDEERTRKMMIMVNVCKGCNSGDSCVLFLPCRHLCSCQNCEAFLESCPVCLTPKKASIEALIF</sequence>
<evidence type="ECO:0000313" key="2">
    <source>
        <dbReference type="Proteomes" id="UP001163603"/>
    </source>
</evidence>
<dbReference type="Proteomes" id="UP001163603">
    <property type="component" value="Chromosome 14"/>
</dbReference>
<reference evidence="2" key="1">
    <citation type="journal article" date="2023" name="G3 (Bethesda)">
        <title>Genome assembly and association tests identify interacting loci associated with vigor, precocity, and sex in interspecific pistachio rootstocks.</title>
        <authorList>
            <person name="Palmer W."/>
            <person name="Jacygrad E."/>
            <person name="Sagayaradj S."/>
            <person name="Cavanaugh K."/>
            <person name="Han R."/>
            <person name="Bertier L."/>
            <person name="Beede B."/>
            <person name="Kafkas S."/>
            <person name="Golino D."/>
            <person name="Preece J."/>
            <person name="Michelmore R."/>
        </authorList>
    </citation>
    <scope>NUCLEOTIDE SEQUENCE [LARGE SCALE GENOMIC DNA]</scope>
</reference>
<accession>A0ACC0X2X8</accession>
<protein>
    <submittedName>
        <fullName evidence="1">Uncharacterized protein</fullName>
    </submittedName>
</protein>
<gene>
    <name evidence="1" type="ORF">Pint_34308</name>
</gene>
<organism evidence="1 2">
    <name type="scientific">Pistacia integerrima</name>
    <dbReference type="NCBI Taxonomy" id="434235"/>
    <lineage>
        <taxon>Eukaryota</taxon>
        <taxon>Viridiplantae</taxon>
        <taxon>Streptophyta</taxon>
        <taxon>Embryophyta</taxon>
        <taxon>Tracheophyta</taxon>
        <taxon>Spermatophyta</taxon>
        <taxon>Magnoliopsida</taxon>
        <taxon>eudicotyledons</taxon>
        <taxon>Gunneridae</taxon>
        <taxon>Pentapetalae</taxon>
        <taxon>rosids</taxon>
        <taxon>malvids</taxon>
        <taxon>Sapindales</taxon>
        <taxon>Anacardiaceae</taxon>
        <taxon>Pistacia</taxon>
    </lineage>
</organism>
<comment type="caution">
    <text evidence="1">The sequence shown here is derived from an EMBL/GenBank/DDBJ whole genome shotgun (WGS) entry which is preliminary data.</text>
</comment>